<evidence type="ECO:0000256" key="4">
    <source>
        <dbReference type="ARBA" id="ARBA00013208"/>
    </source>
</evidence>
<dbReference type="CDD" id="cd06530">
    <property type="entry name" value="S26_SPase_I"/>
    <property type="match status" value="1"/>
</dbReference>
<gene>
    <name evidence="9" type="primary">orf-2</name>
</gene>
<dbReference type="SUPFAM" id="SSF51306">
    <property type="entry name" value="LexA/Signal peptidase"/>
    <property type="match status" value="1"/>
</dbReference>
<protein>
    <recommendedName>
        <fullName evidence="4">signal peptidase I</fullName>
        <ecNumber evidence="4">3.4.21.89</ecNumber>
    </recommendedName>
</protein>
<feature type="region of interest" description="Disordered" evidence="7">
    <location>
        <begin position="176"/>
        <end position="237"/>
    </location>
</feature>
<dbReference type="GO" id="GO:0009003">
    <property type="term" value="F:signal peptidase activity"/>
    <property type="evidence" value="ECO:0007669"/>
    <property type="project" value="UniProtKB-EC"/>
</dbReference>
<dbReference type="Pfam" id="PF10502">
    <property type="entry name" value="Peptidase_S26"/>
    <property type="match status" value="2"/>
</dbReference>
<evidence type="ECO:0000256" key="1">
    <source>
        <dbReference type="ARBA" id="ARBA00000677"/>
    </source>
</evidence>
<keyword evidence="5" id="KW-0378">Hydrolase</keyword>
<feature type="domain" description="Peptidase S26" evidence="8">
    <location>
        <begin position="15"/>
        <end position="105"/>
    </location>
</feature>
<name>A0A646SLC3_STRHY</name>
<dbReference type="AlphaFoldDB" id="A0A646SLC3"/>
<evidence type="ECO:0000259" key="8">
    <source>
        <dbReference type="Pfam" id="PF10502"/>
    </source>
</evidence>
<dbReference type="RefSeq" id="WP_265560367.1">
    <property type="nucleotide sequence ID" value="NZ_LBMW01000003.1"/>
</dbReference>
<dbReference type="GO" id="GO:0005886">
    <property type="term" value="C:plasma membrane"/>
    <property type="evidence" value="ECO:0007669"/>
    <property type="project" value="UniProtKB-SubCell"/>
</dbReference>
<proteinExistence type="inferred from homology"/>
<dbReference type="Gene3D" id="2.10.109.10">
    <property type="entry name" value="Umud Fragment, subunit A"/>
    <property type="match status" value="1"/>
</dbReference>
<dbReference type="EC" id="3.4.21.89" evidence="4"/>
<dbReference type="GO" id="GO:0004252">
    <property type="term" value="F:serine-type endopeptidase activity"/>
    <property type="evidence" value="ECO:0007669"/>
    <property type="project" value="InterPro"/>
</dbReference>
<comment type="catalytic activity">
    <reaction evidence="1">
        <text>Cleavage of hydrophobic, N-terminal signal or leader sequences from secreted and periplasmic proteins.</text>
        <dbReference type="EC" id="3.4.21.89"/>
    </reaction>
</comment>
<dbReference type="InterPro" id="IPR019758">
    <property type="entry name" value="Pept_S26A_signal_pept_1_CS"/>
</dbReference>
<organism evidence="9">
    <name type="scientific">Streptomyces hygroscopicus</name>
    <dbReference type="NCBI Taxonomy" id="1912"/>
    <lineage>
        <taxon>Bacteria</taxon>
        <taxon>Bacillati</taxon>
        <taxon>Actinomycetota</taxon>
        <taxon>Actinomycetes</taxon>
        <taxon>Kitasatosporales</taxon>
        <taxon>Streptomycetaceae</taxon>
        <taxon>Streptomyces</taxon>
        <taxon>Streptomyces violaceusniger group</taxon>
    </lineage>
</organism>
<feature type="active site" evidence="6">
    <location>
        <position position="36"/>
    </location>
</feature>
<evidence type="ECO:0000256" key="6">
    <source>
        <dbReference type="PIRSR" id="PIRSR600223-1"/>
    </source>
</evidence>
<dbReference type="PANTHER" id="PTHR43390:SF1">
    <property type="entry name" value="CHLOROPLAST PROCESSING PEPTIDASE"/>
    <property type="match status" value="1"/>
</dbReference>
<dbReference type="InterPro" id="IPR036286">
    <property type="entry name" value="LexA/Signal_pep-like_sf"/>
</dbReference>
<evidence type="ECO:0000256" key="2">
    <source>
        <dbReference type="ARBA" id="ARBA00004401"/>
    </source>
</evidence>
<dbReference type="InterPro" id="IPR000223">
    <property type="entry name" value="Pept_S26A_signal_pept_1"/>
</dbReference>
<dbReference type="PANTHER" id="PTHR43390">
    <property type="entry name" value="SIGNAL PEPTIDASE I"/>
    <property type="match status" value="1"/>
</dbReference>
<evidence type="ECO:0000313" key="9">
    <source>
        <dbReference type="EMBL" id="QDX19365.1"/>
    </source>
</evidence>
<evidence type="ECO:0000256" key="5">
    <source>
        <dbReference type="ARBA" id="ARBA00022801"/>
    </source>
</evidence>
<accession>A0A646SLC3</accession>
<feature type="compositionally biased region" description="Basic and acidic residues" evidence="7">
    <location>
        <begin position="225"/>
        <end position="237"/>
    </location>
</feature>
<dbReference type="GO" id="GO:0006465">
    <property type="term" value="P:signal peptide processing"/>
    <property type="evidence" value="ECO:0007669"/>
    <property type="project" value="InterPro"/>
</dbReference>
<comment type="subcellular location">
    <subcellularLocation>
        <location evidence="2">Cell membrane</location>
        <topology evidence="2">Single-pass type II membrane protein</topology>
    </subcellularLocation>
</comment>
<dbReference type="EMBL" id="MK122964">
    <property type="protein sequence ID" value="QDX19365.1"/>
    <property type="molecule type" value="Genomic_DNA"/>
</dbReference>
<reference evidence="9" key="1">
    <citation type="journal article" date="2019" name="IScience">
        <title>Divergent Biosynthesis of C-Nucleoside Minimycin and Indigoidine in Bacteria.</title>
        <authorList>
            <person name="Kong L."/>
            <person name="Xu G."/>
            <person name="Liu X."/>
            <person name="Wang J."/>
            <person name="Tang Z."/>
            <person name="Cai Y.S."/>
            <person name="Shen K."/>
            <person name="Tao W."/>
            <person name="Zheng Y."/>
            <person name="Deng Z."/>
            <person name="Price N.P.J."/>
            <person name="Chen W."/>
        </authorList>
    </citation>
    <scope>NUCLEOTIDE SEQUENCE</scope>
    <source>
        <strain evidence="9">JCM 4712</strain>
    </source>
</reference>
<evidence type="ECO:0000256" key="3">
    <source>
        <dbReference type="ARBA" id="ARBA00009370"/>
    </source>
</evidence>
<evidence type="ECO:0000256" key="7">
    <source>
        <dbReference type="SAM" id="MobiDB-lite"/>
    </source>
</evidence>
<comment type="similarity">
    <text evidence="3">Belongs to the peptidase S26 family.</text>
</comment>
<dbReference type="InterPro" id="IPR019533">
    <property type="entry name" value="Peptidase_S26"/>
</dbReference>
<sequence>MTTGYGRRALVGLCCLGAAWAVLRRSIIRVTVLGASMEPTYHDGDRLLARRGQPLLPGQAVVVEQPRPDGRWPRPPVSWRDGPAEVRKRTWMIKRVAALPRDPVPRNEFPALSGATAGRVPPGALLVLGDNREFSVDSRVMGFLPVERVLGVVHRARGHTRLERWLSAAGALQMRQRNPRGIPARNHHTSGRSPSGLPAGPVQGHAADHPRSNMPHASQHPGSTPEHDPGYGEDPHHQPACYDADMCTPFEASSTTRFRGRCAGTRLPGRWLRVRLWTDSAS</sequence>
<dbReference type="PRINTS" id="PR00727">
    <property type="entry name" value="LEADERPTASE"/>
</dbReference>
<dbReference type="PROSITE" id="PS00761">
    <property type="entry name" value="SPASE_I_3"/>
    <property type="match status" value="1"/>
</dbReference>
<feature type="active site" evidence="6">
    <location>
        <position position="94"/>
    </location>
</feature>
<feature type="domain" description="Peptidase S26" evidence="8">
    <location>
        <begin position="111"/>
        <end position="153"/>
    </location>
</feature>